<reference evidence="3" key="1">
    <citation type="submission" date="2020-01" db="EMBL/GenBank/DDBJ databases">
        <authorList>
            <person name="Mishra B."/>
        </authorList>
    </citation>
    <scope>NUCLEOTIDE SEQUENCE [LARGE SCALE GENOMIC DNA]</scope>
</reference>
<protein>
    <recommendedName>
        <fullName evidence="2">Reverse transcriptase/retrotransposon-derived protein RNase H-like domain-containing protein</fullName>
    </recommendedName>
</protein>
<dbReference type="GO" id="GO:0003824">
    <property type="term" value="F:catalytic activity"/>
    <property type="evidence" value="ECO:0007669"/>
    <property type="project" value="UniProtKB-KW"/>
</dbReference>
<dbReference type="Pfam" id="PF17919">
    <property type="entry name" value="RT_RNaseH_2"/>
    <property type="match status" value="1"/>
</dbReference>
<proteinExistence type="predicted"/>
<gene>
    <name evidence="3" type="ORF">MERR_LOCUS9126</name>
</gene>
<dbReference type="InterPro" id="IPR043128">
    <property type="entry name" value="Rev_trsase/Diguanyl_cyclase"/>
</dbReference>
<organism evidence="3 4">
    <name type="scientific">Microthlaspi erraticum</name>
    <dbReference type="NCBI Taxonomy" id="1685480"/>
    <lineage>
        <taxon>Eukaryota</taxon>
        <taxon>Viridiplantae</taxon>
        <taxon>Streptophyta</taxon>
        <taxon>Embryophyta</taxon>
        <taxon>Tracheophyta</taxon>
        <taxon>Spermatophyta</taxon>
        <taxon>Magnoliopsida</taxon>
        <taxon>eudicotyledons</taxon>
        <taxon>Gunneridae</taxon>
        <taxon>Pentapetalae</taxon>
        <taxon>rosids</taxon>
        <taxon>malvids</taxon>
        <taxon>Brassicales</taxon>
        <taxon>Brassicaceae</taxon>
        <taxon>Coluteocarpeae</taxon>
        <taxon>Microthlaspi</taxon>
    </lineage>
</organism>
<dbReference type="Proteomes" id="UP000467841">
    <property type="component" value="Unassembled WGS sequence"/>
</dbReference>
<dbReference type="EMBL" id="CACVBM020000665">
    <property type="protein sequence ID" value="CAA7021891.1"/>
    <property type="molecule type" value="Genomic_DNA"/>
</dbReference>
<evidence type="ECO:0000256" key="1">
    <source>
        <dbReference type="ARBA" id="ARBA00023268"/>
    </source>
</evidence>
<sequence>MGFLGYIVSAEGVSVDPAKVETIKDWPRPSTATDIRSFMGLAGYYRRFVKGFATMAQPMTKLTGKDVSFIWSAEREESFGNHKGMLTTTPVLALPELGKLYAVYTDASGIGLGCVLMQRQSYCICFETVVGQCIAYHPGKANLMADALSRRRYDSAVERDVESLVGKISTLRLCAISHGPLGLEAVDQAYLLSRIRVAHQDLLQAVGVHRPWTAVHQSRFPSTSFGPPMTMFVSQLPDTTLLPPALQLYASHGMIVHVHKASKFRVMKDDTWRFRLRNPVTNPAKKPPISFERGKVRASSCFTARIALETQQ</sequence>
<comment type="caution">
    <text evidence="3">The sequence shown here is derived from an EMBL/GenBank/DDBJ whole genome shotgun (WGS) entry which is preliminary data.</text>
</comment>
<dbReference type="PANTHER" id="PTHR37984:SF5">
    <property type="entry name" value="PROTEIN NYNRIN-LIKE"/>
    <property type="match status" value="1"/>
</dbReference>
<dbReference type="InterPro" id="IPR043502">
    <property type="entry name" value="DNA/RNA_pol_sf"/>
</dbReference>
<dbReference type="SUPFAM" id="SSF56672">
    <property type="entry name" value="DNA/RNA polymerases"/>
    <property type="match status" value="1"/>
</dbReference>
<dbReference type="AlphaFoldDB" id="A0A6D2I0D5"/>
<dbReference type="PANTHER" id="PTHR37984">
    <property type="entry name" value="PROTEIN CBG26694"/>
    <property type="match status" value="1"/>
</dbReference>
<keyword evidence="1" id="KW-0511">Multifunctional enzyme</keyword>
<keyword evidence="4" id="KW-1185">Reference proteome</keyword>
<evidence type="ECO:0000259" key="2">
    <source>
        <dbReference type="Pfam" id="PF17919"/>
    </source>
</evidence>
<dbReference type="Gene3D" id="3.30.70.270">
    <property type="match status" value="1"/>
</dbReference>
<feature type="domain" description="Reverse transcriptase/retrotransposon-derived protein RNase H-like" evidence="2">
    <location>
        <begin position="71"/>
        <end position="124"/>
    </location>
</feature>
<dbReference type="InterPro" id="IPR050951">
    <property type="entry name" value="Retrovirus_Pol_polyprotein"/>
</dbReference>
<name>A0A6D2I0D5_9BRAS</name>
<dbReference type="InterPro" id="IPR041577">
    <property type="entry name" value="RT_RNaseH_2"/>
</dbReference>
<dbReference type="FunFam" id="3.30.70.270:FF:000020">
    <property type="entry name" value="Transposon Tf2-6 polyprotein-like Protein"/>
    <property type="match status" value="1"/>
</dbReference>
<dbReference type="OrthoDB" id="1110826at2759"/>
<accession>A0A6D2I0D5</accession>
<evidence type="ECO:0000313" key="3">
    <source>
        <dbReference type="EMBL" id="CAA7021891.1"/>
    </source>
</evidence>
<evidence type="ECO:0000313" key="4">
    <source>
        <dbReference type="Proteomes" id="UP000467841"/>
    </source>
</evidence>